<evidence type="ECO:0000313" key="2">
    <source>
        <dbReference type="Proteomes" id="UP001596222"/>
    </source>
</evidence>
<proteinExistence type="predicted"/>
<accession>A0ABW0A5I3</accession>
<protein>
    <submittedName>
        <fullName evidence="1">Uncharacterized protein</fullName>
    </submittedName>
</protein>
<comment type="caution">
    <text evidence="1">The sequence shown here is derived from an EMBL/GenBank/DDBJ whole genome shotgun (WGS) entry which is preliminary data.</text>
</comment>
<dbReference type="Proteomes" id="UP001596222">
    <property type="component" value="Unassembled WGS sequence"/>
</dbReference>
<dbReference type="EMBL" id="JBHSKJ010000022">
    <property type="protein sequence ID" value="MFC5148932.1"/>
    <property type="molecule type" value="Genomic_DNA"/>
</dbReference>
<sequence length="57" mass="5640">MNVSPFTPGGGGSPLPALLLVVVAAVLSAQSEAWASALGTAAAVYTVIVTGNQDRRS</sequence>
<organism evidence="1 2">
    <name type="scientific">Streptomyces aureoversilis</name>
    <dbReference type="NCBI Taxonomy" id="67277"/>
    <lineage>
        <taxon>Bacteria</taxon>
        <taxon>Bacillati</taxon>
        <taxon>Actinomycetota</taxon>
        <taxon>Actinomycetes</taxon>
        <taxon>Kitasatosporales</taxon>
        <taxon>Streptomycetaceae</taxon>
        <taxon>Streptomyces</taxon>
    </lineage>
</organism>
<name>A0ABW0A5I3_9ACTN</name>
<dbReference type="RefSeq" id="WP_382049096.1">
    <property type="nucleotide sequence ID" value="NZ_JBHSKJ010000022.1"/>
</dbReference>
<evidence type="ECO:0000313" key="1">
    <source>
        <dbReference type="EMBL" id="MFC5148932.1"/>
    </source>
</evidence>
<reference evidence="2" key="1">
    <citation type="journal article" date="2019" name="Int. J. Syst. Evol. Microbiol.">
        <title>The Global Catalogue of Microorganisms (GCM) 10K type strain sequencing project: providing services to taxonomists for standard genome sequencing and annotation.</title>
        <authorList>
            <consortium name="The Broad Institute Genomics Platform"/>
            <consortium name="The Broad Institute Genome Sequencing Center for Infectious Disease"/>
            <person name="Wu L."/>
            <person name="Ma J."/>
        </authorList>
    </citation>
    <scope>NUCLEOTIDE SEQUENCE [LARGE SCALE GENOMIC DNA]</scope>
    <source>
        <strain evidence="2">CGMCC 4.1641</strain>
    </source>
</reference>
<gene>
    <name evidence="1" type="ORF">ACFPP6_30140</name>
</gene>
<keyword evidence="2" id="KW-1185">Reference proteome</keyword>